<reference evidence="1 2" key="1">
    <citation type="journal article" date="2017" name="Genome Announc.">
        <title>Genome sequence of the saprophytic ascomycete Epicoccum nigrum ICMP 19927 strain isolated from New Zealand.</title>
        <authorList>
            <person name="Fokin M."/>
            <person name="Fleetwood D."/>
            <person name="Weir B.S."/>
            <person name="Villas-Boas S.G."/>
        </authorList>
    </citation>
    <scope>NUCLEOTIDE SEQUENCE [LARGE SCALE GENOMIC DNA]</scope>
    <source>
        <strain evidence="1 2">ICMP 19927</strain>
    </source>
</reference>
<organism evidence="1 2">
    <name type="scientific">Epicoccum nigrum</name>
    <name type="common">Soil fungus</name>
    <name type="synonym">Epicoccum purpurascens</name>
    <dbReference type="NCBI Taxonomy" id="105696"/>
    <lineage>
        <taxon>Eukaryota</taxon>
        <taxon>Fungi</taxon>
        <taxon>Dikarya</taxon>
        <taxon>Ascomycota</taxon>
        <taxon>Pezizomycotina</taxon>
        <taxon>Dothideomycetes</taxon>
        <taxon>Pleosporomycetidae</taxon>
        <taxon>Pleosporales</taxon>
        <taxon>Pleosporineae</taxon>
        <taxon>Didymellaceae</taxon>
        <taxon>Epicoccum</taxon>
    </lineage>
</organism>
<protein>
    <submittedName>
        <fullName evidence="1">Uncharacterized protein</fullName>
    </submittedName>
</protein>
<evidence type="ECO:0000313" key="2">
    <source>
        <dbReference type="Proteomes" id="UP000193240"/>
    </source>
</evidence>
<name>A0A1Y2MB86_EPING</name>
<accession>A0A1Y2MB86</accession>
<proteinExistence type="predicted"/>
<dbReference type="EMBL" id="KZ107839">
    <property type="protein sequence ID" value="OSS53251.1"/>
    <property type="molecule type" value="Genomic_DNA"/>
</dbReference>
<dbReference type="AlphaFoldDB" id="A0A1Y2MB86"/>
<sequence length="148" mass="15699">MLGSANCQLNLPDPDYTAQLTDPPVRTVAVYSTTLLEFGARSIAFVYRSVQNPPAVIGSQFPPTTMDGSGRDDNACKTAQLPRTLHSPPNTVGYILCAGNRSIKDDIFMGAAEVLDGAAHHVPCHPLTTVIAVDLLSAGIGLWRFGSC</sequence>
<gene>
    <name evidence="1" type="ORF">B5807_02613</name>
</gene>
<dbReference type="Proteomes" id="UP000193240">
    <property type="component" value="Unassembled WGS sequence"/>
</dbReference>
<dbReference type="InParanoid" id="A0A1Y2MB86"/>
<keyword evidence="2" id="KW-1185">Reference proteome</keyword>
<evidence type="ECO:0000313" key="1">
    <source>
        <dbReference type="EMBL" id="OSS53251.1"/>
    </source>
</evidence>